<evidence type="ECO:0008006" key="3">
    <source>
        <dbReference type="Google" id="ProtNLM"/>
    </source>
</evidence>
<reference evidence="2" key="1">
    <citation type="journal article" date="2019" name="Int. J. Syst. Evol. Microbiol.">
        <title>The Global Catalogue of Microorganisms (GCM) 10K type strain sequencing project: providing services to taxonomists for standard genome sequencing and annotation.</title>
        <authorList>
            <consortium name="The Broad Institute Genomics Platform"/>
            <consortium name="The Broad Institute Genome Sequencing Center for Infectious Disease"/>
            <person name="Wu L."/>
            <person name="Ma J."/>
        </authorList>
    </citation>
    <scope>NUCLEOTIDE SEQUENCE [LARGE SCALE GENOMIC DNA]</scope>
    <source>
        <strain evidence="2">CGMCC 1.10131</strain>
    </source>
</reference>
<dbReference type="EMBL" id="BMDY01000009">
    <property type="protein sequence ID" value="GGB04869.1"/>
    <property type="molecule type" value="Genomic_DNA"/>
</dbReference>
<dbReference type="Pfam" id="PF09558">
    <property type="entry name" value="DUF2375"/>
    <property type="match status" value="1"/>
</dbReference>
<organism evidence="1 2">
    <name type="scientific">Agarivorans gilvus</name>
    <dbReference type="NCBI Taxonomy" id="680279"/>
    <lineage>
        <taxon>Bacteria</taxon>
        <taxon>Pseudomonadati</taxon>
        <taxon>Pseudomonadota</taxon>
        <taxon>Gammaproteobacteria</taxon>
        <taxon>Alteromonadales</taxon>
        <taxon>Alteromonadaceae</taxon>
        <taxon>Agarivorans</taxon>
    </lineage>
</organism>
<accession>A0ABQ1I130</accession>
<dbReference type="RefSeq" id="WP_055734325.1">
    <property type="nucleotide sequence ID" value="NZ_BMDY01000009.1"/>
</dbReference>
<comment type="caution">
    <text evidence="1">The sequence shown here is derived from an EMBL/GenBank/DDBJ whole genome shotgun (WGS) entry which is preliminary data.</text>
</comment>
<evidence type="ECO:0000313" key="1">
    <source>
        <dbReference type="EMBL" id="GGB04869.1"/>
    </source>
</evidence>
<sequence>MKAKSQAADDVTVLYYSLDNPLQLRSMLVKKQFRNQHGRVVLSPQLKHDKIIVALIDGEAKLLNLLGERCQLTPLSAA</sequence>
<protein>
    <recommendedName>
        <fullName evidence="3">DUF2375 domain-containing protein</fullName>
    </recommendedName>
</protein>
<dbReference type="Proteomes" id="UP000651977">
    <property type="component" value="Unassembled WGS sequence"/>
</dbReference>
<dbReference type="InterPro" id="IPR014271">
    <property type="entry name" value="CHP02922"/>
</dbReference>
<gene>
    <name evidence="1" type="ORF">GCM10007414_17680</name>
</gene>
<evidence type="ECO:0000313" key="2">
    <source>
        <dbReference type="Proteomes" id="UP000651977"/>
    </source>
</evidence>
<proteinExistence type="predicted"/>
<name>A0ABQ1I130_9ALTE</name>
<keyword evidence="2" id="KW-1185">Reference proteome</keyword>